<proteinExistence type="predicted"/>
<evidence type="ECO:0000313" key="2">
    <source>
        <dbReference type="EMBL" id="KAK8033531.1"/>
    </source>
</evidence>
<evidence type="ECO:0000313" key="3">
    <source>
        <dbReference type="Proteomes" id="UP001396898"/>
    </source>
</evidence>
<dbReference type="EMBL" id="JAQQWI010000006">
    <property type="protein sequence ID" value="KAK8033531.1"/>
    <property type="molecule type" value="Genomic_DNA"/>
</dbReference>
<comment type="caution">
    <text evidence="2">The sequence shown here is derived from an EMBL/GenBank/DDBJ whole genome shotgun (WGS) entry which is preliminary data.</text>
</comment>
<keyword evidence="3" id="KW-1185">Reference proteome</keyword>
<protein>
    <submittedName>
        <fullName evidence="2">Uncharacterized protein</fullName>
    </submittedName>
</protein>
<gene>
    <name evidence="2" type="ORF">PG991_002929</name>
</gene>
<evidence type="ECO:0000256" key="1">
    <source>
        <dbReference type="SAM" id="MobiDB-lite"/>
    </source>
</evidence>
<reference evidence="2 3" key="1">
    <citation type="submission" date="2023-01" db="EMBL/GenBank/DDBJ databases">
        <title>Analysis of 21 Apiospora genomes using comparative genomics revels a genus with tremendous synthesis potential of carbohydrate active enzymes and secondary metabolites.</title>
        <authorList>
            <person name="Sorensen T."/>
        </authorList>
    </citation>
    <scope>NUCLEOTIDE SEQUENCE [LARGE SCALE GENOMIC DNA]</scope>
    <source>
        <strain evidence="2 3">CBS 20057</strain>
    </source>
</reference>
<organism evidence="2 3">
    <name type="scientific">Apiospora marii</name>
    <dbReference type="NCBI Taxonomy" id="335849"/>
    <lineage>
        <taxon>Eukaryota</taxon>
        <taxon>Fungi</taxon>
        <taxon>Dikarya</taxon>
        <taxon>Ascomycota</taxon>
        <taxon>Pezizomycotina</taxon>
        <taxon>Sordariomycetes</taxon>
        <taxon>Xylariomycetidae</taxon>
        <taxon>Amphisphaeriales</taxon>
        <taxon>Apiosporaceae</taxon>
        <taxon>Apiospora</taxon>
    </lineage>
</organism>
<accession>A0ABR1SI22</accession>
<name>A0ABR1SI22_9PEZI</name>
<dbReference type="Proteomes" id="UP001396898">
    <property type="component" value="Unassembled WGS sequence"/>
</dbReference>
<feature type="region of interest" description="Disordered" evidence="1">
    <location>
        <begin position="1"/>
        <end position="72"/>
    </location>
</feature>
<feature type="compositionally biased region" description="Basic and acidic residues" evidence="1">
    <location>
        <begin position="41"/>
        <end position="51"/>
    </location>
</feature>
<feature type="compositionally biased region" description="Basic residues" evidence="1">
    <location>
        <begin position="8"/>
        <end position="19"/>
    </location>
</feature>
<sequence length="97" mass="10517">MHSLPWKAGKRAYRKKGHKERRDGGAQNDEPTLDNLQESDGDTHREKKPEGDETPADGSGADGMVVDASGASNDDIEVNDIVSGHGIDRMAIDYLVN</sequence>